<evidence type="ECO:0000256" key="1">
    <source>
        <dbReference type="ARBA" id="ARBA00006226"/>
    </source>
</evidence>
<keyword evidence="4" id="KW-1185">Reference proteome</keyword>
<comment type="similarity">
    <text evidence="1">Belongs to the RelE toxin family.</text>
</comment>
<organism evidence="3 4">
    <name type="scientific">Paenibacillus cookii</name>
    <dbReference type="NCBI Taxonomy" id="157839"/>
    <lineage>
        <taxon>Bacteria</taxon>
        <taxon>Bacillati</taxon>
        <taxon>Bacillota</taxon>
        <taxon>Bacilli</taxon>
        <taxon>Bacillales</taxon>
        <taxon>Paenibacillaceae</taxon>
        <taxon>Paenibacillus</taxon>
    </lineage>
</organism>
<sequence>MQQRNRVQYAPAAVDDMDEIFSFISQDNVSAAENLLQKIDDQILNLAEFPYMGSVLSEDDFPLLQRGYRFIVVHPYLVFYRVIEDTVIIHRLLHGRRDYLRELFGPSLK</sequence>
<evidence type="ECO:0000313" key="4">
    <source>
        <dbReference type="Proteomes" id="UP000680638"/>
    </source>
</evidence>
<dbReference type="Gene3D" id="3.30.2310.20">
    <property type="entry name" value="RelE-like"/>
    <property type="match status" value="1"/>
</dbReference>
<dbReference type="PANTHER" id="PTHR33755">
    <property type="entry name" value="TOXIN PARE1-RELATED"/>
    <property type="match status" value="1"/>
</dbReference>
<reference evidence="3 4" key="1">
    <citation type="submission" date="2021-03" db="EMBL/GenBank/DDBJ databases">
        <title>Antimicrobial resistance genes in bacteria isolated from Japanese honey, and their potential for conferring macrolide and lincosamide resistance in the American foulbrood pathogen Paenibacillus larvae.</title>
        <authorList>
            <person name="Okamoto M."/>
            <person name="Kumagai M."/>
            <person name="Kanamori H."/>
            <person name="Takamatsu D."/>
        </authorList>
    </citation>
    <scope>NUCLEOTIDE SEQUENCE [LARGE SCALE GENOMIC DNA]</scope>
    <source>
        <strain evidence="3 4">J21TS3</strain>
    </source>
</reference>
<dbReference type="InterPro" id="IPR051803">
    <property type="entry name" value="TA_system_RelE-like_toxin"/>
</dbReference>
<dbReference type="Proteomes" id="UP000680638">
    <property type="component" value="Unassembled WGS sequence"/>
</dbReference>
<dbReference type="NCBIfam" id="TIGR02385">
    <property type="entry name" value="RelE_StbE"/>
    <property type="match status" value="1"/>
</dbReference>
<evidence type="ECO:0000256" key="2">
    <source>
        <dbReference type="ARBA" id="ARBA00022649"/>
    </source>
</evidence>
<dbReference type="Pfam" id="PF05016">
    <property type="entry name" value="ParE_toxin"/>
    <property type="match status" value="1"/>
</dbReference>
<dbReference type="RefSeq" id="WP_036713352.1">
    <property type="nucleotide sequence ID" value="NZ_BORW01000008.1"/>
</dbReference>
<accession>A0ABQ4LVB0</accession>
<gene>
    <name evidence="3" type="ORF">J21TS3_20280</name>
</gene>
<dbReference type="InterPro" id="IPR007712">
    <property type="entry name" value="RelE/ParE_toxin"/>
</dbReference>
<dbReference type="EMBL" id="BORW01000008">
    <property type="protein sequence ID" value="GIO67207.1"/>
    <property type="molecule type" value="Genomic_DNA"/>
</dbReference>
<evidence type="ECO:0000313" key="3">
    <source>
        <dbReference type="EMBL" id="GIO67207.1"/>
    </source>
</evidence>
<keyword evidence="2" id="KW-1277">Toxin-antitoxin system</keyword>
<protein>
    <submittedName>
        <fullName evidence="3">Plasmid stabilization protein</fullName>
    </submittedName>
</protein>
<proteinExistence type="inferred from homology"/>
<comment type="caution">
    <text evidence="3">The sequence shown here is derived from an EMBL/GenBank/DDBJ whole genome shotgun (WGS) entry which is preliminary data.</text>
</comment>
<dbReference type="InterPro" id="IPR035093">
    <property type="entry name" value="RelE/ParE_toxin_dom_sf"/>
</dbReference>
<name>A0ABQ4LVB0_9BACL</name>